<evidence type="ECO:0000313" key="2">
    <source>
        <dbReference type="Proteomes" id="UP000595362"/>
    </source>
</evidence>
<protein>
    <submittedName>
        <fullName evidence="1">Uncharacterized protein</fullName>
    </submittedName>
</protein>
<gene>
    <name evidence="1" type="ORF">HYS17_03365</name>
</gene>
<dbReference type="InterPro" id="IPR044000">
    <property type="entry name" value="Phage_tube_2"/>
</dbReference>
<dbReference type="Pfam" id="PF18906">
    <property type="entry name" value="Phage_tube_2"/>
    <property type="match status" value="1"/>
</dbReference>
<proteinExistence type="predicted"/>
<reference evidence="1 2" key="1">
    <citation type="submission" date="2020-07" db="EMBL/GenBank/DDBJ databases">
        <title>Huge and variable diversity of episymbiotic CPR bacteria and DPANN archaea in groundwater ecosystems.</title>
        <authorList>
            <person name="He C.Y."/>
            <person name="Keren R."/>
            <person name="Whittaker M."/>
            <person name="Farag I.F."/>
            <person name="Doudna J."/>
            <person name="Cate J.H.D."/>
            <person name="Banfield J.F."/>
        </authorList>
    </citation>
    <scope>NUCLEOTIDE SEQUENCE [LARGE SCALE GENOMIC DNA]</scope>
    <source>
        <strain evidence="1">NC_groundwater_70_Ag_B-0.1um_54_66</strain>
    </source>
</reference>
<dbReference type="AlphaFoldDB" id="A0A7T5R3D4"/>
<sequence length="421" mass="44103">MARAYGSSASLLLKRESVYGQKPAGNFYKMPFTSCNLGSEQGLIDDPVLGFGRDPAQPLRDVINVDGDISVPVDPRYLGFWLTGLFGEPDTAAAKAEGYITFATNPSDGDTITINGTVFTFVDDSPSGNEIEIEATVMQTIDAAVTALNASVVTTVDDATYSRPSGTQKLKILHDTTGGAGNAFTLAASAASVSAPTLRGGGTQHTFKSGEESLPSYSLQVGMPQIPAFFLNTGVVVNTIGFDFQRSGAATATVNVIAQGETRFGSSQGGTPQQLTFNRTSQFQGEIRSGGEKIGNLTSGSVSYTNNLERIETIRDDGKIDGADPTIAALTGSITVRFADTTLIDLASSGTPIDLEFVYTLAPGLSLTVTAHEVYLPKPKPPVNGAGGIEASFDFRAAKNETAGCMVTVKLLNDLDGTQYA</sequence>
<evidence type="ECO:0000313" key="1">
    <source>
        <dbReference type="EMBL" id="QQG36823.1"/>
    </source>
</evidence>
<dbReference type="Proteomes" id="UP000595362">
    <property type="component" value="Chromosome"/>
</dbReference>
<dbReference type="EMBL" id="CP066681">
    <property type="protein sequence ID" value="QQG36823.1"/>
    <property type="molecule type" value="Genomic_DNA"/>
</dbReference>
<organism evidence="1 2">
    <name type="scientific">Micavibrio aeruginosavorus</name>
    <dbReference type="NCBI Taxonomy" id="349221"/>
    <lineage>
        <taxon>Bacteria</taxon>
        <taxon>Pseudomonadati</taxon>
        <taxon>Bdellovibrionota</taxon>
        <taxon>Bdellovibrionia</taxon>
        <taxon>Bdellovibrionales</taxon>
        <taxon>Pseudobdellovibrionaceae</taxon>
        <taxon>Micavibrio</taxon>
    </lineage>
</organism>
<name>A0A7T5R3D4_9BACT</name>
<accession>A0A7T5R3D4</accession>